<dbReference type="Pfam" id="PF00160">
    <property type="entry name" value="Pro_isomerase"/>
    <property type="match status" value="1"/>
</dbReference>
<dbReference type="InterPro" id="IPR044666">
    <property type="entry name" value="Cyclophilin_A-like"/>
</dbReference>
<sequence>MFTKNTTAAPASSAEPAASTAVVETNHGPVTIEFFSELAPKTVENFLKLARAGFYDGTKFHRVIKGFMIQGGDPLSKDDTKQAYWGTGGPGYQFGDEIHAENRNDIGTIAMANAGPNTNGSQFFINVANNNFLDTKHTVFGKVISGMEVVREIENLATGAEDRPVESAVIERMVVK</sequence>
<keyword evidence="3 5" id="KW-0697">Rotamase</keyword>
<dbReference type="InterPro" id="IPR029000">
    <property type="entry name" value="Cyclophilin-like_dom_sf"/>
</dbReference>
<evidence type="ECO:0000256" key="1">
    <source>
        <dbReference type="ARBA" id="ARBA00002388"/>
    </source>
</evidence>
<proteinExistence type="inferred from homology"/>
<dbReference type="InterPro" id="IPR020892">
    <property type="entry name" value="Cyclophilin-type_PPIase_CS"/>
</dbReference>
<comment type="similarity">
    <text evidence="2 5">Belongs to the cyclophilin-type PPIase family.</text>
</comment>
<dbReference type="InterPro" id="IPR024936">
    <property type="entry name" value="Cyclophilin-type_PPIase"/>
</dbReference>
<dbReference type="PROSITE" id="PS50072">
    <property type="entry name" value="CSA_PPIASE_2"/>
    <property type="match status" value="1"/>
</dbReference>
<evidence type="ECO:0000259" key="7">
    <source>
        <dbReference type="PROSITE" id="PS50072"/>
    </source>
</evidence>
<dbReference type="PROSITE" id="PS00170">
    <property type="entry name" value="CSA_PPIASE_1"/>
    <property type="match status" value="1"/>
</dbReference>
<evidence type="ECO:0000256" key="4">
    <source>
        <dbReference type="ARBA" id="ARBA00023235"/>
    </source>
</evidence>
<dbReference type="EMBL" id="MHLN01000040">
    <property type="protein sequence ID" value="OGZ10477.1"/>
    <property type="molecule type" value="Genomic_DNA"/>
</dbReference>
<dbReference type="Gene3D" id="2.40.100.10">
    <property type="entry name" value="Cyclophilin-like"/>
    <property type="match status" value="1"/>
</dbReference>
<evidence type="ECO:0000256" key="2">
    <source>
        <dbReference type="ARBA" id="ARBA00007365"/>
    </source>
</evidence>
<comment type="catalytic activity">
    <reaction evidence="5">
        <text>[protein]-peptidylproline (omega=180) = [protein]-peptidylproline (omega=0)</text>
        <dbReference type="Rhea" id="RHEA:16237"/>
        <dbReference type="Rhea" id="RHEA-COMP:10747"/>
        <dbReference type="Rhea" id="RHEA-COMP:10748"/>
        <dbReference type="ChEBI" id="CHEBI:83833"/>
        <dbReference type="ChEBI" id="CHEBI:83834"/>
        <dbReference type="EC" id="5.2.1.8"/>
    </reaction>
</comment>
<name>A0A1G2DA32_9BACT</name>
<comment type="caution">
    <text evidence="8">The sequence shown here is derived from an EMBL/GenBank/DDBJ whole genome shotgun (WGS) entry which is preliminary data.</text>
</comment>
<dbReference type="PIRSF" id="PIRSF001467">
    <property type="entry name" value="Peptidylpro_ismrse"/>
    <property type="match status" value="1"/>
</dbReference>
<comment type="function">
    <text evidence="1 5">PPIases accelerate the folding of proteins. It catalyzes the cis-trans isomerization of proline imidic peptide bonds in oligopeptides.</text>
</comment>
<protein>
    <recommendedName>
        <fullName evidence="5">Peptidyl-prolyl cis-trans isomerase</fullName>
        <shortName evidence="5">PPIase</shortName>
        <ecNumber evidence="5">5.2.1.8</ecNumber>
    </recommendedName>
</protein>
<evidence type="ECO:0000256" key="3">
    <source>
        <dbReference type="ARBA" id="ARBA00023110"/>
    </source>
</evidence>
<organism evidence="8 9">
    <name type="scientific">Candidatus Lloydbacteria bacterium RIFCSPHIGHO2_02_FULL_51_22</name>
    <dbReference type="NCBI Taxonomy" id="1798663"/>
    <lineage>
        <taxon>Bacteria</taxon>
        <taxon>Candidatus Lloydiibacteriota</taxon>
    </lineage>
</organism>
<feature type="domain" description="PPIase cyclophilin-type" evidence="7">
    <location>
        <begin position="17"/>
        <end position="175"/>
    </location>
</feature>
<dbReference type="InterPro" id="IPR002130">
    <property type="entry name" value="Cyclophilin-type_PPIase_dom"/>
</dbReference>
<dbReference type="SUPFAM" id="SSF50891">
    <property type="entry name" value="Cyclophilin-like"/>
    <property type="match status" value="1"/>
</dbReference>
<evidence type="ECO:0000313" key="8">
    <source>
        <dbReference type="EMBL" id="OGZ10477.1"/>
    </source>
</evidence>
<evidence type="ECO:0000313" key="9">
    <source>
        <dbReference type="Proteomes" id="UP000178099"/>
    </source>
</evidence>
<dbReference type="AlphaFoldDB" id="A0A1G2DA32"/>
<accession>A0A1G2DA32</accession>
<gene>
    <name evidence="8" type="ORF">A3D67_03565</name>
</gene>
<feature type="region of interest" description="Disordered" evidence="6">
    <location>
        <begin position="1"/>
        <end position="20"/>
    </location>
</feature>
<dbReference type="PANTHER" id="PTHR45625:SF4">
    <property type="entry name" value="PEPTIDYLPROLYL ISOMERASE DOMAIN AND WD REPEAT-CONTAINING PROTEIN 1"/>
    <property type="match status" value="1"/>
</dbReference>
<dbReference type="Proteomes" id="UP000178099">
    <property type="component" value="Unassembled WGS sequence"/>
</dbReference>
<dbReference type="PANTHER" id="PTHR45625">
    <property type="entry name" value="PEPTIDYL-PROLYL CIS-TRANS ISOMERASE-RELATED"/>
    <property type="match status" value="1"/>
</dbReference>
<dbReference type="EC" id="5.2.1.8" evidence="5"/>
<dbReference type="CDD" id="cd00317">
    <property type="entry name" value="cyclophilin"/>
    <property type="match status" value="1"/>
</dbReference>
<dbReference type="GO" id="GO:0006457">
    <property type="term" value="P:protein folding"/>
    <property type="evidence" value="ECO:0007669"/>
    <property type="project" value="InterPro"/>
</dbReference>
<evidence type="ECO:0000256" key="5">
    <source>
        <dbReference type="RuleBase" id="RU363019"/>
    </source>
</evidence>
<reference evidence="8 9" key="1">
    <citation type="journal article" date="2016" name="Nat. Commun.">
        <title>Thousands of microbial genomes shed light on interconnected biogeochemical processes in an aquifer system.</title>
        <authorList>
            <person name="Anantharaman K."/>
            <person name="Brown C.T."/>
            <person name="Hug L.A."/>
            <person name="Sharon I."/>
            <person name="Castelle C.J."/>
            <person name="Probst A.J."/>
            <person name="Thomas B.C."/>
            <person name="Singh A."/>
            <person name="Wilkins M.J."/>
            <person name="Karaoz U."/>
            <person name="Brodie E.L."/>
            <person name="Williams K.H."/>
            <person name="Hubbard S.S."/>
            <person name="Banfield J.F."/>
        </authorList>
    </citation>
    <scope>NUCLEOTIDE SEQUENCE [LARGE SCALE GENOMIC DNA]</scope>
</reference>
<dbReference type="GO" id="GO:0003755">
    <property type="term" value="F:peptidyl-prolyl cis-trans isomerase activity"/>
    <property type="evidence" value="ECO:0007669"/>
    <property type="project" value="UniProtKB-UniRule"/>
</dbReference>
<evidence type="ECO:0000256" key="6">
    <source>
        <dbReference type="SAM" id="MobiDB-lite"/>
    </source>
</evidence>
<dbReference type="PRINTS" id="PR00153">
    <property type="entry name" value="CSAPPISMRASE"/>
</dbReference>
<keyword evidence="4 5" id="KW-0413">Isomerase</keyword>